<sequence>MLTDTLTLIYQTEKLPHDIAGNFIEKLYDNSTIEDHFQENDEKNRTLSVQKNRLFLDERSGQLCQATIGKWFLNERFSRCSTLNTACSNQRQYCGVNFNLRKSYELKLSKLVPSQSIIYFRRANVSFSPFQGQIQNSPVLYFVEYNVALSYFSPMYKECSFLSGRFRKVNRQLFFLVAHLFFSTGIMQMFPKCYSRYLSAVSDQRGCIHRVRRSLWLFALVARVGSFVRRFVRSRPRRQLRPTVIKTELLVVVDCGQVRKEAEMTNGLLSSRLWCKVVTRMFYSNVCSLCMAAYEYWGPQPLSRLCRLVFRLDALRAFASPVASASSRTYRFFSTKSGADILRTHFRRNRLVDMTYRGRGNAFFQMSTSSSPNKNMQANDDGDSEEVTAETISKESGSTEEESMLSVLATAKAERANIQKKAFTVWMNRLLESRSKKVNDLFVDLKDGTLLLNVLELLTGKQLKPDQGLLRIHHVQNVSKVLNFLIEENVKLVNMRPEHIVDGNEKLILGLVWVIILHFQLNIGCGVVVILWFIKLKNWSWPVIIMVLAYGTGVDGSSVLAREQSDDTVRFFCHDHHRSQQQQHYHYYLLRQTDACCLLVECVWLSLYNCALFLIGFLLLFGLSAHLMYKILKSYHRKAERKHEVTCEPLTLSPQSRVAGHQQQHQQQRSTSSTVIGGGSNDSHHHHHGNGKNGSGSLLVAAQPSSGADWRAGSGATAPQILTGGGAGGGGGYSESSSYETHAHYERKVQRVKKTRSDRDRSSNRRSTDRRLVKVSEPWHEVERRGGFSAKEGLLNWVQDVTSGYSGVNVQNFTTSWRDGLAFNAILHRFRPDLVKWSEVLHRMKPRERLENAFELFEKEFQVSRLLDPEDVDVSHPEEKSLTVYISMLYNALSNLEMPNFQDEVMRYRLSAREFSSWLQRAINSYQNASAHPSERLLAEIDEFRKEEMRNKHREKERLEKEYADLEEKLSNIDVFSVEHEFTPGRLNRLWEDLLDALAARERALGGDVRVDLDELARNLNLQIGITNEKLDELLQQIEAADNNTSHDSVDLIVDGLNALESPIEGFFHDVDVLRSCNHPQANDFYRQVFGLHQRRIAYLQRCQGCLQLLDSSYVSRTERERLCRNKTQIFTQVCDYIQWVEQRIKELSELEFSEKLSDLDSMLEKHKLDHAEIMDFRTTVEQCIARQADIPAEDTDEYCNYLSKLEGDYSQLKKLSTGRMLDLDMLTAFVRAAQLELMWIQEREVIEVTRNWSDFVNLDLSMLQNYYKQLMHEIELREAQFNDVHDQGAALLNQRHPAVEVIELYVGMMQAQWDWLLGLTQCLEVHLQDSLNLSRFLEDVSNCENWFECEIQVLTELSNRRFNYLNLDECESMLAQLKEMRAMMDRYSETLISLSERSRTLSPLWQRGERITTTILVTALCNYLEKDIVVHKDDECILIDNSDLVRWRVQFHGGVEFEAPSVIFRIPPPDTRVAVCLQRLQVLFDRMRRLWLENFHSIRFMAISDSLRKVRSWDLKQFLELDPASRDGLVSALNNDANELLAELDEDDPLSVQLRDELNAANEHFYRLIKLAQREPDPDVVENFDRKAKTLLQKLDSSWKTLMQRIADPIPRTADEWDKATDEHKAHGLQALDSEMSMIQELFRQILDPSPMQRALLEQVLYRWENLWETSKMHAESIKAVEAVLTGIVEANEILNAHERTLCSYDYMPSNLDQLRNMHAELLSVQMLLQQQQAVFDDLSSNVGKLRQHVARTRFNVADHYDINNADDDVQELTVRWENICYQVIDRLNLIESATGVLMQYQSAYENENAWLERVEKTIDDLRIDESINPEEYQKHLDLLMAEYRNLTERTEAVEHVNREGGRFIREAKTYDSRISQYRDSIMERNPTLSFGSYSSMSGHRQVAKDLEDFNRRFSQLASVILERRNVIQVWMQSYRRRREEEERQKRAQDEAARRAEEEARRRAEEEAERLRRLKEEEERRRRAAEEEAERLRRLREQEEARRAAEEARRRAEEEARRLAEAEARRRAEEEARRRADEEARRRAEEEARRRAEEEARRRAEEEARRRAEAEARRRAEEEARRRAEEEARRRAEEEEARRKAQEAALRRAAEEAERLRLQRAREDELRRAEEEARRRAKQAEEEAAARLRAEEEARRRAEEEARRRAEAEAAQRRADAEARRRADEEARRRADDEARRRADEEARRRAEEEARRRAEEEARRRAEEEARRRAEEEARRRQLPKLDIKTGRQFGEAMEWGEAGELEETGDLAGVVKVSEHEDDMIMYAEETEIRTKFFELEAVKHLQTGEILTFVEAARQGVLDLKSGEFFDVTSGSRMSLEEAVRRGFVSQSLTECLNSEYGIHDPETRESITLMEAIRRGIYDPELRQLKNPRTGELLSLFDASTLGVITMDNVHRLIKMGILKLPPLHLQQAIEQAVIDLQTGTFIGRFSRETLPLTEALRNGYVTLSPTTQPGIGIALTECIEQRFIDANTGVFDDRVTGEKISLRDAVSKKTGLVNLHYREVVNTSERRRVTVEDALFRNVLNTRLGNYTDTQHRQTISLSEAYERELIQQPLTLFDVNARGLIDSTGRFVDAGTKRRMVLLEAIADGLLEPDVPHIVDSDEGDVVSIAVALERGLLTPTGEYVQHDPLRTISIQEAVNKSLIVSPLRYSFFDIKGIKDTKANRTLSFNEALDAGVIVLSSRRLVDTATNDSYMLDEIPQDCSIVDSAVLSVLNRPSGLIKKDHHHQSSRSTSATATAELTVLEAVARGVIDSKKAVLLNSRQQHFSPRQAYESGLISLRGALLMSALFNVHPGLVMPSGGASGKSSRSSARKRTPRRARDFAAQPGLKMTLAEALHQGLVDPLKQTVVEDGREMTLQQAVDFGFIDMSTQWIVPDQGNKGPTIQESQSEEVTETSQVLAPKDTTDKHVEETVTTVKRQRITETTAVGGGAGSGVSAYRAITSRGQGGRLVVPVEGMHIYDAQRKGLLDLNTGMLTVPDVDRKLTFEEAIDLGIVNSGHLQVRGGRRGALNAAEAIEQGLLDPTGFHVDPLTKERRSLQAAIDADLVLVEPESLPDTRQSTKVIQFGLGASRGGAVLSFNPTGTSTREESELGWSFNSTTGEVVDEQTGERFSLDEALRRGKVAEEDFRVVDALTERELTFSDAEKWGVIESTSKMYVNKRDARVCSLQEAAKQGLLFYVLGMPQYARDTVETRVRRQSRRVVSNKESALAGPAAFVDYSLQKVIDLGWYDATSGLFTHPDTKKQMSLRQAIIRGLFNPYECSIRHPATGERISLLDAIQVGLIDADRGLVVDSRSGRTYDLRQACQEGIICSGVVPQSLEAAIACGRLDLSAGTVSFPDGRTALSLHDAVASGVIDPASIRVLDPASGREMSFAEAVAERVVNLSRGLVLNKSTGEASSLIQAIRSGTLKPVASADTRRYSSSAAGSQEQQLLATSGTFFGSLTTAGGDVAKTSVAAAAAAGREEMVDIGGKQVMVKVIRDEQGVEKGEYVDPETKMKFTIQLHGDPYTTRAQTSVKSTAQVQSVELSPFVELVGIDKVLDKRTGRVMTLAEAQRAGLASVDRKGKQLTKSYAVFRSDLAHALAKGVVDPTTGERLSLEDAIKSRLIDIGNLVLWHPDSSSMDLAQAANVGLIDVTLAEVLPKGVCHPVSGERISTKRAIELKIINARTGEVCNPYSNERLTWLSIVKPVYASLVMEGVYDPRKGYAVPLSRALIEGLIDARARTYCNPITGEVLSLEEASGHGLVDEGTYKLILQPLIRDYRRTAAGEEMLCLLDAVRVGLVDPHARTVVVDRGATVPIANAVREGKFPRELGRLMRRVDKWTFAEALGQGLIDVAANQFTDPDSGQKLTIAAALQQGYIDTGSVEALEGADERNLSNVLESDEFDEHSGRIRDRRTGLYLTFKQAIERGIIDGDSLIYDVTAGRALTLNEALLKGRIDNSGKFVDSKTAARVSLKDAARVGLLALIASPMLAGQAAAEAIKRREAEGYRFAVEPVSSGGGGGGGGSGAAAAAASSSGPNAAADLASSSEYHRTLRQTTTTTPISLSSTPAGKTDVTSDADITTAAAAAAAAAAAGCASPSSRLSSAQLQQGEQMKTKEDASLLQSRFFDELRRQNLKPSEWEVFNPATGQSQTLEDAVESGLLDLVSGELIDPNSGQHYSIPKAVHLRWLSPAAGNAMMASLNKIIEQRTGERPDISTAATPGLLVYTREVSWRGQPSELRASDGDLPITGEGMKNKIDAWINEAEQMVIVFKQIHDKTIEQISQQQLTSDGLKPLSEFIWNAKFELSGMIAKAERLETSSKTFQVDCAHYLSPDGFHKLQSLQDQLAQQASFSTKLIVLIEKIDQARLVLTDAIFKSEQFSVWLTAVQSMIEKVENDADLLREMRSQIEQEYTKANAVMLPELQTLIGNEAFCNSVCNCMIVETNVLRRLADPSSSSIDYSIRVGDINSGILKEKFNSTLQHLKVLCDTVTVVPDRAPFSPVFLGTEDNSVAENVDHRSTTDGVKADETNNSGLKDDDNSCSSTDDASTALSVSEERNDDSLIVELVHSHNELERDLNLVNGRRRINNVDSRIETATAQMDYIEQELDSICRLMFERSAGVVHRLLMSLQNQMVTLNKDVEFITAQSSDIVQCCSSAASGYLQLKLDNLIRRQSNLKGKFDDVSNFVIESERQVKQAISESLVWTKQMFDQLSEFDNVSPLQNELKKQISAYDEFYNDVLAKQAEFASIIARGKKLIVSEEEANVFGQSCGTEVGELESALENLLQKSRQKARHFNDSLDLVISVDRLERRLMGKVEDWENEIQQLSSTDDAKLENTHYSLTELQHQMDCEKMNVTQLKLLIERLIETTSIDYQQQMNDRCNVVLERFEMVRASCLEKLHAVEQCRQVVSKFDSLLAEANESYADFNARLTALQDEQKGTRCDLAALREIARESHDLFTQKLAELKRLCSPSVGRDFPIPHARQAKMVEQFHQKSLSFENCVRNYMNKLQHVENHCATVDSAVRSALEILEEVEKALSTEQDVIDSTDGTSTIITGTGCEVLTMKKANSLERSLSASKQKVEDCIRKCCGPLRQMHFDKDADNCQKLIDQTLARLQLTGKNLEEKCKSLQQLVSEGKDARQELIKHLRLLKRLCSDALLNSKAAVPYDMKEIENLLLKIQKMKHNSESVTSSALAIVDSSIPYMSNAVLETSMKEELETLTQALRRRVKDFSNRIESKEKQLEEARSSLTNFLENLKNMEEWLCNTELMIRNQKVFSSNPVVIESQLREQELLGKLLDDKSLFWEEISKACSPPAGSKLARDVQDIDRRFSDMKNDQESRMSILKVAFEIACIWNNYFTVLADWLQATEAQVNDIGYVTTDEDSITKQFEKLKVLEKEFEESGNHLEKVMHFGQQFQDLLCDSEAAIVGEQMSSHSNRYQKLYSTVQNLSELLSEMQQGVLSLTERIDDVDSWLNDLAERLNSVPPIDDIQVDVLSKQSQQIMCVAEEISRFQIRVAKLMEFGHEMCKNMPDDEAETVQHRLELLHLRYAELSDTADERMLVLQDAFSAAWEFSAAHTTLSEWLSAVEEDLVQIDEVSICHQLELINNIESDTTEMRELMEKMATMGDKLNYFCSSEGKAEICRISSRIKSRYSNVCEQLEQLCERSSTAKEEWQRVMAALDGLIDWLEPVEKKIKQGAVFSADLNIARDTLERHRMLQADIFSQRTRANDILLLGNKVSKLLNPDDRQFLVEKMEKLRALSDAVTDCSCSLLEHLEELVATITCFDEAYKELDAWLTSEESEVECMHLLQDDGMHDIVEVNKRIWKNISDGYIMVEKLEKYRLEVKKLACADDAARIAKLTSQLTSRYENLKNTFKMRADVIERTQVHSGKVIYQLDGILESLNDCKERFNSICSRISDRPELLSRQIEENMALVKDLERKQSLCHSLINGIDCDDEVKMLSDKADLIKLLSAELFNIITSHTYKLHETLRVAGSFWNLYAACMEKWKPIESQLSSSESATCEALCLIDMRDQLIRMKAQFSDKQASAEGCEKLGNQLLKLVGDEFKSNVVETVRQLKTTNQRITDLLNKRDQEIEYKLNKADSMTQLSDHILLMLKNVEDQINNFQDISDQLEQLNEQFQEVLCLKDQLDAVTVLVEQLKQLCETFCSGSPVTDVSYARHAYETISSHLKLLYSIASSRHQDLEKALLQVGCAQVALDQMINWIEKTTGTVHELRCIPGDIKSVDLQLAVLRAVANDVAAHRATMAEVTDAVTRNRQLHPDQSSEQSSMVEKVEIMQSKWDALMASIDVKLSELEYSKQETFRFLDMFVEWQVWMSDVESAISNGRHVGGLPDTAKEQLEKFQLIVADVASKKSTIDSAIVDALDYTRDNSALQSPLFAEIQKFETRWKLLQKRVEEHSQKLERALKQAIEFDSLVTECSCWQQRAEQYLNHLEPASRLKAKLKTQMEQHLTFCEEIDTRRQQMLTLDGCGTRMKYTCRRPDATLIKNQLATMLTSWSKILTRAADRSKQLDTVSRSCTSFFDQLEQLNCKFDELQDQFQQLLLVQQHLSPGGSGSGGGGGFSVEHLVQALDQLSMFQGQLSALSADLDRIAAQGRQLREHAIAEEQQVIGDAVSAARDKWNGLNGALLERQARLEQALLFNGQLEEAVDVLMVWLRQAEELLGDDELVGGDVDTLLELDERLQTLRSGLQSRESSIASIRDMRNECSSTNEQRQQQQLSDSIVEKVDVMLELWDTVSRLVDQRHAALCKSRADAERLKTDCGALFEWLAQAETRARPTEQNCERRIAALEHLIEEIDSKRGSVDEVLELGRRIRAVCHPKAEKPLERCLTALEARYAQTLQMVRQRLLRLKSDLDQEKQLDVDLKLLLDWVQKMQAKIDSLQDNLPSYTPGTADVLDEQHRKIAELIERQLMFEVSLQERQREVDEATADFRTVEAEQLGLVTPGAAASRPKNARTAQLVAAWRKLWLGCISYKNALNERLHYIIEMKQLSGFSFEDWRRRYVRWMAERKCRAVDLFKRYDCDGDGRLTCDQFRDAILNSRFKTSKAEMDLVVEAIDRNHDGFVDMTEFLHALRADSEHFTDDKRITEEIAKQLNLCSCKQKYRVEEVRPGRCYRLGERLKLVRIYRSTVMVRVGGGWQTFQEFMSKNDPCRAKGRTNLELREQFILPEGGSQAVWLFRRKNVKPEKAAKLTSGGTSYGPVTKIREKTERSMPMCSTGGAVAGNASVADNVCETSPAEPSSITACDAGDHSSSQANLPANTDASGVTSPHRSSEREIDTAETSKRRKEQRTSSAAAPSSLQPPSTSSSSHRKNNTTTGRGRRGGRSRKNF</sequence>
<feature type="coiled-coil region" evidence="8">
    <location>
        <begin position="1371"/>
        <end position="1398"/>
    </location>
</feature>
<evidence type="ECO:0000256" key="2">
    <source>
        <dbReference type="ARBA" id="ARBA00022490"/>
    </source>
</evidence>
<evidence type="ECO:0000256" key="4">
    <source>
        <dbReference type="ARBA" id="ARBA00022737"/>
    </source>
</evidence>
<dbReference type="Gene3D" id="1.10.418.10">
    <property type="entry name" value="Calponin-like domain"/>
    <property type="match status" value="2"/>
</dbReference>
<keyword evidence="4" id="KW-0677">Repeat</keyword>
<accession>A0A0V0TR72</accession>
<evidence type="ECO:0000256" key="6">
    <source>
        <dbReference type="ARBA" id="ARBA00023203"/>
    </source>
</evidence>
<evidence type="ECO:0000256" key="5">
    <source>
        <dbReference type="ARBA" id="ARBA00022837"/>
    </source>
</evidence>
<dbReference type="GO" id="GO:0045104">
    <property type="term" value="P:intermediate filament cytoskeleton organization"/>
    <property type="evidence" value="ECO:0007669"/>
    <property type="project" value="InterPro"/>
</dbReference>
<gene>
    <name evidence="14" type="primary">Plec</name>
    <name evidence="14" type="ORF">T05_11249</name>
</gene>
<evidence type="ECO:0000256" key="3">
    <source>
        <dbReference type="ARBA" id="ARBA00022553"/>
    </source>
</evidence>
<dbReference type="GO" id="GO:0003779">
    <property type="term" value="F:actin binding"/>
    <property type="evidence" value="ECO:0007669"/>
    <property type="project" value="UniProtKB-KW"/>
</dbReference>
<dbReference type="GO" id="GO:0008017">
    <property type="term" value="F:microtubule binding"/>
    <property type="evidence" value="ECO:0007669"/>
    <property type="project" value="InterPro"/>
</dbReference>
<evidence type="ECO:0000256" key="7">
    <source>
        <dbReference type="ARBA" id="ARBA00023212"/>
    </source>
</evidence>
<dbReference type="SUPFAM" id="SSF46966">
    <property type="entry name" value="Spectrin repeat"/>
    <property type="match status" value="16"/>
</dbReference>
<dbReference type="OrthoDB" id="2250192at2759"/>
<proteinExistence type="predicted"/>
<dbReference type="Pfam" id="PF00681">
    <property type="entry name" value="Plectin"/>
    <property type="match status" value="1"/>
</dbReference>
<dbReference type="Pfam" id="PF00307">
    <property type="entry name" value="CH"/>
    <property type="match status" value="2"/>
</dbReference>
<feature type="coiled-coil region" evidence="8">
    <location>
        <begin position="6125"/>
        <end position="6152"/>
    </location>
</feature>
<dbReference type="SMART" id="SM00243">
    <property type="entry name" value="GAS2"/>
    <property type="match status" value="1"/>
</dbReference>
<feature type="transmembrane region" description="Helical" evidence="10">
    <location>
        <begin position="507"/>
        <end position="533"/>
    </location>
</feature>
<dbReference type="Gene3D" id="1.20.58.60">
    <property type="match status" value="17"/>
</dbReference>
<dbReference type="Pfam" id="PF17902">
    <property type="entry name" value="SH3_10"/>
    <property type="match status" value="1"/>
</dbReference>
<feature type="domain" description="Calponin-homology (CH)" evidence="11">
    <location>
        <begin position="788"/>
        <end position="894"/>
    </location>
</feature>
<dbReference type="GO" id="GO:0030056">
    <property type="term" value="C:hemidesmosome"/>
    <property type="evidence" value="ECO:0007669"/>
    <property type="project" value="TreeGrafter"/>
</dbReference>
<dbReference type="Pfam" id="PF13499">
    <property type="entry name" value="EF-hand_7"/>
    <property type="match status" value="1"/>
</dbReference>
<dbReference type="InterPro" id="IPR001101">
    <property type="entry name" value="Plectin_repeat"/>
</dbReference>
<feature type="compositionally biased region" description="Polar residues" evidence="9">
    <location>
        <begin position="367"/>
        <end position="378"/>
    </location>
</feature>
<dbReference type="PANTHER" id="PTHR23169">
    <property type="entry name" value="ENVOPLAKIN"/>
    <property type="match status" value="1"/>
</dbReference>
<dbReference type="GO" id="GO:0005737">
    <property type="term" value="C:cytoplasm"/>
    <property type="evidence" value="ECO:0007669"/>
    <property type="project" value="TreeGrafter"/>
</dbReference>
<dbReference type="InterPro" id="IPR018159">
    <property type="entry name" value="Spectrin/alpha-actinin"/>
</dbReference>
<comment type="caution">
    <text evidence="14">The sequence shown here is derived from an EMBL/GenBank/DDBJ whole genome shotgun (WGS) entry which is preliminary data.</text>
</comment>
<evidence type="ECO:0000256" key="10">
    <source>
        <dbReference type="SAM" id="Phobius"/>
    </source>
</evidence>
<feature type="transmembrane region" description="Helical" evidence="10">
    <location>
        <begin position="215"/>
        <end position="232"/>
    </location>
</feature>
<feature type="domain" description="Calponin-homology (CH)" evidence="11">
    <location>
        <begin position="417"/>
        <end position="520"/>
    </location>
</feature>
<dbReference type="SUPFAM" id="SSF143575">
    <property type="entry name" value="GAS2 domain-like"/>
    <property type="match status" value="1"/>
</dbReference>
<dbReference type="InterPro" id="IPR011992">
    <property type="entry name" value="EF-hand-dom_pair"/>
</dbReference>
<feature type="transmembrane region" description="Helical" evidence="10">
    <location>
        <begin position="607"/>
        <end position="629"/>
    </location>
</feature>
<keyword evidence="10" id="KW-0472">Membrane</keyword>
<evidence type="ECO:0000259" key="13">
    <source>
        <dbReference type="PROSITE" id="PS51460"/>
    </source>
</evidence>
<organism evidence="14 15">
    <name type="scientific">Trichinella murrelli</name>
    <dbReference type="NCBI Taxonomy" id="144512"/>
    <lineage>
        <taxon>Eukaryota</taxon>
        <taxon>Metazoa</taxon>
        <taxon>Ecdysozoa</taxon>
        <taxon>Nematoda</taxon>
        <taxon>Enoplea</taxon>
        <taxon>Dorylaimia</taxon>
        <taxon>Trichinellida</taxon>
        <taxon>Trichinellidae</taxon>
        <taxon>Trichinella</taxon>
    </lineage>
</organism>
<feature type="region of interest" description="Disordered" evidence="9">
    <location>
        <begin position="7219"/>
        <end position="7247"/>
    </location>
</feature>
<keyword evidence="15" id="KW-1185">Reference proteome</keyword>
<dbReference type="Pfam" id="PF02187">
    <property type="entry name" value="GAS2"/>
    <property type="match status" value="1"/>
</dbReference>
<name>A0A0V0TR72_9BILA</name>
<feature type="compositionally biased region" description="Basic and acidic residues" evidence="9">
    <location>
        <begin position="7302"/>
        <end position="7314"/>
    </location>
</feature>
<feature type="coiled-coil region" evidence="8">
    <location>
        <begin position="949"/>
        <end position="976"/>
    </location>
</feature>
<dbReference type="SMART" id="SM00250">
    <property type="entry name" value="PLEC"/>
    <property type="match status" value="19"/>
</dbReference>
<dbReference type="InterPro" id="IPR018247">
    <property type="entry name" value="EF_Hand_1_Ca_BS"/>
</dbReference>
<protein>
    <submittedName>
        <fullName evidence="14">Microtubule-actin cross-linking factor 1</fullName>
    </submittedName>
</protein>
<dbReference type="PANTHER" id="PTHR23169:SF23">
    <property type="entry name" value="SHORT STOP, ISOFORM H"/>
    <property type="match status" value="1"/>
</dbReference>
<dbReference type="InterPro" id="IPR001589">
    <property type="entry name" value="Actinin_actin-bd_CS"/>
</dbReference>
<dbReference type="InterPro" id="IPR043197">
    <property type="entry name" value="Plakin"/>
</dbReference>
<dbReference type="Pfam" id="PF00435">
    <property type="entry name" value="Spectrin"/>
    <property type="match status" value="2"/>
</dbReference>
<keyword evidence="3" id="KW-0597">Phosphoprotein</keyword>
<dbReference type="PROSITE" id="PS00019">
    <property type="entry name" value="ACTININ_1"/>
    <property type="match status" value="1"/>
</dbReference>
<dbReference type="CDD" id="cd00176">
    <property type="entry name" value="SPEC"/>
    <property type="match status" value="6"/>
</dbReference>
<feature type="region of interest" description="Disordered" evidence="9">
    <location>
        <begin position="2027"/>
        <end position="2206"/>
    </location>
</feature>
<dbReference type="Proteomes" id="UP000055048">
    <property type="component" value="Unassembled WGS sequence"/>
</dbReference>
<dbReference type="STRING" id="144512.A0A0V0TR72"/>
<dbReference type="EMBL" id="JYDJ01000170">
    <property type="protein sequence ID" value="KRX41474.1"/>
    <property type="molecule type" value="Genomic_DNA"/>
</dbReference>
<dbReference type="CDD" id="cd00051">
    <property type="entry name" value="EFh"/>
    <property type="match status" value="1"/>
</dbReference>
<evidence type="ECO:0000256" key="8">
    <source>
        <dbReference type="SAM" id="Coils"/>
    </source>
</evidence>
<dbReference type="SMART" id="SM00033">
    <property type="entry name" value="CH"/>
    <property type="match status" value="2"/>
</dbReference>
<dbReference type="Gene3D" id="3.90.1290.10">
    <property type="entry name" value="Plakin repeat"/>
    <property type="match status" value="9"/>
</dbReference>
<dbReference type="Gene3D" id="1.10.238.10">
    <property type="entry name" value="EF-hand"/>
    <property type="match status" value="1"/>
</dbReference>
<evidence type="ECO:0000259" key="12">
    <source>
        <dbReference type="PROSITE" id="PS50222"/>
    </source>
</evidence>
<evidence type="ECO:0000259" key="11">
    <source>
        <dbReference type="PROSITE" id="PS50021"/>
    </source>
</evidence>
<feature type="compositionally biased region" description="Gly residues" evidence="9">
    <location>
        <begin position="723"/>
        <end position="733"/>
    </location>
</feature>
<feature type="compositionally biased region" description="Low complexity" evidence="9">
    <location>
        <begin position="7323"/>
        <end position="7339"/>
    </location>
</feature>
<feature type="compositionally biased region" description="Low complexity" evidence="9">
    <location>
        <begin position="4062"/>
        <end position="4076"/>
    </location>
</feature>
<feature type="transmembrane region" description="Helical" evidence="10">
    <location>
        <begin position="539"/>
        <end position="561"/>
    </location>
</feature>
<dbReference type="Gene3D" id="2.30.30.40">
    <property type="entry name" value="SH3 Domains"/>
    <property type="match status" value="1"/>
</dbReference>
<evidence type="ECO:0000256" key="9">
    <source>
        <dbReference type="SAM" id="MobiDB-lite"/>
    </source>
</evidence>
<comment type="subcellular location">
    <subcellularLocation>
        <location evidence="1">Cytoplasm</location>
        <location evidence="1">Cytoskeleton</location>
    </subcellularLocation>
</comment>
<feature type="compositionally biased region" description="Polar residues" evidence="9">
    <location>
        <begin position="7281"/>
        <end position="7301"/>
    </location>
</feature>
<dbReference type="SMART" id="SM00054">
    <property type="entry name" value="EFh"/>
    <property type="match status" value="2"/>
</dbReference>
<dbReference type="GO" id="GO:0005198">
    <property type="term" value="F:structural molecule activity"/>
    <property type="evidence" value="ECO:0007669"/>
    <property type="project" value="TreeGrafter"/>
</dbReference>
<evidence type="ECO:0000313" key="15">
    <source>
        <dbReference type="Proteomes" id="UP000055048"/>
    </source>
</evidence>
<dbReference type="InterPro" id="IPR002048">
    <property type="entry name" value="EF_hand_dom"/>
</dbReference>
<evidence type="ECO:0000313" key="14">
    <source>
        <dbReference type="EMBL" id="KRX41474.1"/>
    </source>
</evidence>
<keyword evidence="10" id="KW-1133">Transmembrane helix</keyword>
<keyword evidence="2" id="KW-0963">Cytoplasm</keyword>
<dbReference type="PROSITE" id="PS00018">
    <property type="entry name" value="EF_HAND_1"/>
    <property type="match status" value="1"/>
</dbReference>
<feature type="domain" description="EF-hand" evidence="12">
    <location>
        <begin position="7075"/>
        <end position="7110"/>
    </location>
</feature>
<evidence type="ECO:0000256" key="1">
    <source>
        <dbReference type="ARBA" id="ARBA00004245"/>
    </source>
</evidence>
<keyword evidence="6" id="KW-0009">Actin-binding</keyword>
<feature type="region of interest" description="Disordered" evidence="9">
    <location>
        <begin position="367"/>
        <end position="396"/>
    </location>
</feature>
<feature type="coiled-coil region" evidence="8">
    <location>
        <begin position="5222"/>
        <end position="5267"/>
    </location>
</feature>
<dbReference type="GO" id="GO:0005509">
    <property type="term" value="F:calcium ion binding"/>
    <property type="evidence" value="ECO:0007669"/>
    <property type="project" value="InterPro"/>
</dbReference>
<dbReference type="GO" id="GO:0005882">
    <property type="term" value="C:intermediate filament"/>
    <property type="evidence" value="ECO:0007669"/>
    <property type="project" value="TreeGrafter"/>
</dbReference>
<dbReference type="SUPFAM" id="SSF47576">
    <property type="entry name" value="Calponin-homology domain, CH-domain"/>
    <property type="match status" value="1"/>
</dbReference>
<feature type="region of interest" description="Disordered" evidence="9">
    <location>
        <begin position="2822"/>
        <end position="2843"/>
    </location>
</feature>
<feature type="coiled-coil region" evidence="8">
    <location>
        <begin position="1017"/>
        <end position="1044"/>
    </location>
</feature>
<dbReference type="SUPFAM" id="SSF47473">
    <property type="entry name" value="EF-hand"/>
    <property type="match status" value="1"/>
</dbReference>
<dbReference type="PROSITE" id="PS50021">
    <property type="entry name" value="CH"/>
    <property type="match status" value="2"/>
</dbReference>
<feature type="region of interest" description="Disordered" evidence="9">
    <location>
        <begin position="4521"/>
        <end position="4554"/>
    </location>
</feature>
<dbReference type="GO" id="GO:0005886">
    <property type="term" value="C:plasma membrane"/>
    <property type="evidence" value="ECO:0007669"/>
    <property type="project" value="UniProtKB-SubCell"/>
</dbReference>
<dbReference type="InterPro" id="IPR003108">
    <property type="entry name" value="GAR_dom"/>
</dbReference>
<feature type="region of interest" description="Disordered" evidence="9">
    <location>
        <begin position="7263"/>
        <end position="7361"/>
    </location>
</feature>
<dbReference type="InterPro" id="IPR035915">
    <property type="entry name" value="Plakin_repeat_sf"/>
</dbReference>
<feature type="compositionally biased region" description="Basic residues" evidence="9">
    <location>
        <begin position="7340"/>
        <end position="7361"/>
    </location>
</feature>
<keyword evidence="7" id="KW-0206">Cytoskeleton</keyword>
<dbReference type="GO" id="GO:0031122">
    <property type="term" value="P:cytoplasmic microtubule organization"/>
    <property type="evidence" value="ECO:0007669"/>
    <property type="project" value="TreeGrafter"/>
</dbReference>
<feature type="compositionally biased region" description="Low complexity" evidence="9">
    <location>
        <begin position="2822"/>
        <end position="2833"/>
    </location>
</feature>
<dbReference type="Gene3D" id="3.30.920.20">
    <property type="entry name" value="Gas2-like domain"/>
    <property type="match status" value="1"/>
</dbReference>
<dbReference type="InterPro" id="IPR041615">
    <property type="entry name" value="Desmoplakin_SH3"/>
</dbReference>
<dbReference type="InterPro" id="IPR036534">
    <property type="entry name" value="GAR_dom_sf"/>
</dbReference>
<feature type="domain" description="GAR" evidence="13">
    <location>
        <begin position="7112"/>
        <end position="7183"/>
    </location>
</feature>
<reference evidence="14 15" key="1">
    <citation type="submission" date="2015-01" db="EMBL/GenBank/DDBJ databases">
        <title>Evolution of Trichinella species and genotypes.</title>
        <authorList>
            <person name="Korhonen P.K."/>
            <person name="Edoardo P."/>
            <person name="Giuseppe L.R."/>
            <person name="Gasser R.B."/>
        </authorList>
    </citation>
    <scope>NUCLEOTIDE SEQUENCE [LARGE SCALE GENOMIC DNA]</scope>
    <source>
        <strain evidence="14">ISS417</strain>
    </source>
</reference>
<keyword evidence="8" id="KW-0175">Coiled coil</keyword>
<feature type="region of interest" description="Disordered" evidence="9">
    <location>
        <begin position="4060"/>
        <end position="4082"/>
    </location>
</feature>
<feature type="compositionally biased region" description="Basic and acidic residues" evidence="9">
    <location>
        <begin position="4522"/>
        <end position="4546"/>
    </location>
</feature>
<feature type="region of interest" description="Disordered" evidence="9">
    <location>
        <begin position="655"/>
        <end position="772"/>
    </location>
</feature>
<dbReference type="InterPro" id="IPR002017">
    <property type="entry name" value="Spectrin_repeat"/>
</dbReference>
<feature type="coiled-coil region" evidence="8">
    <location>
        <begin position="4392"/>
        <end position="4419"/>
    </location>
</feature>
<dbReference type="InterPro" id="IPR001715">
    <property type="entry name" value="CH_dom"/>
</dbReference>
<dbReference type="GO" id="GO:0042060">
    <property type="term" value="P:wound healing"/>
    <property type="evidence" value="ECO:0007669"/>
    <property type="project" value="TreeGrafter"/>
</dbReference>
<feature type="coiled-coil region" evidence="8">
    <location>
        <begin position="4594"/>
        <end position="4654"/>
    </location>
</feature>
<dbReference type="SUPFAM" id="SSF75399">
    <property type="entry name" value="Plakin repeat"/>
    <property type="match status" value="11"/>
</dbReference>
<dbReference type="SMART" id="SM00150">
    <property type="entry name" value="SPEC"/>
    <property type="match status" value="16"/>
</dbReference>
<feature type="compositionally biased region" description="Basic and acidic residues" evidence="9">
    <location>
        <begin position="741"/>
        <end position="772"/>
    </location>
</feature>
<keyword evidence="10" id="KW-0812">Transmembrane</keyword>
<keyword evidence="5" id="KW-0106">Calcium</keyword>
<feature type="transmembrane region" description="Helical" evidence="10">
    <location>
        <begin position="173"/>
        <end position="190"/>
    </location>
</feature>
<dbReference type="PROSITE" id="PS51460">
    <property type="entry name" value="GAR"/>
    <property type="match status" value="1"/>
</dbReference>
<feature type="domain" description="EF-hand" evidence="12">
    <location>
        <begin position="7046"/>
        <end position="7074"/>
    </location>
</feature>
<dbReference type="InterPro" id="IPR036872">
    <property type="entry name" value="CH_dom_sf"/>
</dbReference>
<dbReference type="PROSITE" id="PS50222">
    <property type="entry name" value="EF_HAND_2"/>
    <property type="match status" value="2"/>
</dbReference>